<comment type="caution">
    <text evidence="15">The sequence shown here is derived from an EMBL/GenBank/DDBJ whole genome shotgun (WGS) entry which is preliminary data.</text>
</comment>
<keyword evidence="14" id="KW-0732">Signal</keyword>
<keyword evidence="6 13" id="KW-0812">Transmembrane</keyword>
<proteinExistence type="inferred from homology"/>
<organism evidence="15 16">
    <name type="scientific">Microbulbifer epialgicus</name>
    <dbReference type="NCBI Taxonomy" id="393907"/>
    <lineage>
        <taxon>Bacteria</taxon>
        <taxon>Pseudomonadati</taxon>
        <taxon>Pseudomonadota</taxon>
        <taxon>Gammaproteobacteria</taxon>
        <taxon>Cellvibrionales</taxon>
        <taxon>Microbulbiferaceae</taxon>
        <taxon>Microbulbifer</taxon>
    </lineage>
</organism>
<evidence type="ECO:0000256" key="14">
    <source>
        <dbReference type="SAM" id="SignalP"/>
    </source>
</evidence>
<keyword evidence="15" id="KW-0282">Flagellum</keyword>
<comment type="subcellular location">
    <subcellularLocation>
        <location evidence="13">Cell membrane</location>
        <topology evidence="13">Multi-pass membrane protein</topology>
    </subcellularLocation>
    <subcellularLocation>
        <location evidence="13">Bacterial flagellum basal body</location>
    </subcellularLocation>
</comment>
<keyword evidence="7 13" id="KW-1005">Bacterial flagellum biogenesis</keyword>
<keyword evidence="15" id="KW-0969">Cilium</keyword>
<evidence type="ECO:0000313" key="16">
    <source>
        <dbReference type="Proteomes" id="UP001569428"/>
    </source>
</evidence>
<reference evidence="15 16" key="1">
    <citation type="submission" date="2024-08" db="EMBL/GenBank/DDBJ databases">
        <authorList>
            <person name="Ishaq N."/>
        </authorList>
    </citation>
    <scope>NUCLEOTIDE SEQUENCE [LARGE SCALE GENOMIC DNA]</scope>
    <source>
        <strain evidence="15 16">DSM 18651</strain>
    </source>
</reference>
<evidence type="ECO:0000256" key="3">
    <source>
        <dbReference type="ARBA" id="ARBA00021714"/>
    </source>
</evidence>
<evidence type="ECO:0000256" key="10">
    <source>
        <dbReference type="ARBA" id="ARBA00023136"/>
    </source>
</evidence>
<evidence type="ECO:0000313" key="15">
    <source>
        <dbReference type="EMBL" id="MFA0810737.1"/>
    </source>
</evidence>
<evidence type="ECO:0000256" key="12">
    <source>
        <dbReference type="ARBA" id="ARBA00023225"/>
    </source>
</evidence>
<feature type="transmembrane region" description="Helical" evidence="13">
    <location>
        <begin position="53"/>
        <end position="83"/>
    </location>
</feature>
<comment type="function">
    <text evidence="1 13">Plays a role in the flagellum-specific transport system.</text>
</comment>
<accession>A0ABV4NYB3</accession>
<evidence type="ECO:0000256" key="1">
    <source>
        <dbReference type="ARBA" id="ARBA00003663"/>
    </source>
</evidence>
<evidence type="ECO:0000256" key="11">
    <source>
        <dbReference type="ARBA" id="ARBA00023143"/>
    </source>
</evidence>
<feature type="chain" id="PRO_5045375764" description="Flagellar biosynthetic protein FliP" evidence="14">
    <location>
        <begin position="23"/>
        <end position="253"/>
    </location>
</feature>
<feature type="signal peptide" evidence="14">
    <location>
        <begin position="1"/>
        <end position="22"/>
    </location>
</feature>
<evidence type="ECO:0000256" key="2">
    <source>
        <dbReference type="ARBA" id="ARBA00006257"/>
    </source>
</evidence>
<evidence type="ECO:0000256" key="7">
    <source>
        <dbReference type="ARBA" id="ARBA00022795"/>
    </source>
</evidence>
<dbReference type="PANTHER" id="PTHR30587:SF0">
    <property type="entry name" value="FLAGELLAR BIOSYNTHETIC PROTEIN FLIP"/>
    <property type="match status" value="1"/>
</dbReference>
<keyword evidence="16" id="KW-1185">Reference proteome</keyword>
<dbReference type="PRINTS" id="PR00951">
    <property type="entry name" value="FLGBIOSNFLIP"/>
</dbReference>
<evidence type="ECO:0000256" key="5">
    <source>
        <dbReference type="ARBA" id="ARBA00022475"/>
    </source>
</evidence>
<keyword evidence="5 13" id="KW-1003">Cell membrane</keyword>
<keyword evidence="4 13" id="KW-0813">Transport</keyword>
<evidence type="ECO:0000256" key="13">
    <source>
        <dbReference type="RuleBase" id="RU362069"/>
    </source>
</evidence>
<gene>
    <name evidence="13 15" type="primary">fliP</name>
    <name evidence="15" type="ORF">ACCI49_07365</name>
</gene>
<name>A0ABV4NYB3_9GAMM</name>
<keyword evidence="10 13" id="KW-0472">Membrane</keyword>
<feature type="transmembrane region" description="Helical" evidence="13">
    <location>
        <begin position="95"/>
        <end position="114"/>
    </location>
</feature>
<dbReference type="InterPro" id="IPR005837">
    <property type="entry name" value="FliP"/>
</dbReference>
<dbReference type="EMBL" id="JBGMEK010000011">
    <property type="protein sequence ID" value="MFA0810737.1"/>
    <property type="molecule type" value="Genomic_DNA"/>
</dbReference>
<dbReference type="InterPro" id="IPR005838">
    <property type="entry name" value="T3SS_IM_P"/>
</dbReference>
<dbReference type="PANTHER" id="PTHR30587">
    <property type="entry name" value="FLAGELLAR BIOSYNTHETIC PROTEIN FLIP"/>
    <property type="match status" value="1"/>
</dbReference>
<evidence type="ECO:0000256" key="9">
    <source>
        <dbReference type="ARBA" id="ARBA00022989"/>
    </source>
</evidence>
<keyword evidence="8 13" id="KW-0653">Protein transport</keyword>
<dbReference type="RefSeq" id="WP_371838310.1">
    <property type="nucleotide sequence ID" value="NZ_JBGMEK010000011.1"/>
</dbReference>
<keyword evidence="9 13" id="KW-1133">Transmembrane helix</keyword>
<feature type="transmembrane region" description="Helical" evidence="13">
    <location>
        <begin position="228"/>
        <end position="249"/>
    </location>
</feature>
<keyword evidence="11" id="KW-0975">Bacterial flagellum</keyword>
<keyword evidence="12 13" id="KW-1006">Bacterial flagellum protein export</keyword>
<dbReference type="NCBIfam" id="TIGR01103">
    <property type="entry name" value="fliP"/>
    <property type="match status" value="1"/>
</dbReference>
<dbReference type="NCBIfam" id="NF009438">
    <property type="entry name" value="PRK12797.1"/>
    <property type="match status" value="1"/>
</dbReference>
<dbReference type="PRINTS" id="PR01302">
    <property type="entry name" value="TYPE3IMPPROT"/>
</dbReference>
<evidence type="ECO:0000256" key="4">
    <source>
        <dbReference type="ARBA" id="ARBA00022448"/>
    </source>
</evidence>
<keyword evidence="15" id="KW-0966">Cell projection</keyword>
<feature type="transmembrane region" description="Helical" evidence="13">
    <location>
        <begin position="191"/>
        <end position="216"/>
    </location>
</feature>
<evidence type="ECO:0000256" key="8">
    <source>
        <dbReference type="ARBA" id="ARBA00022927"/>
    </source>
</evidence>
<evidence type="ECO:0000256" key="6">
    <source>
        <dbReference type="ARBA" id="ARBA00022692"/>
    </source>
</evidence>
<comment type="similarity">
    <text evidence="2 13">Belongs to the FliP/MopC/SpaP family.</text>
</comment>
<sequence length="253" mass="27747">MLRKFSVFAILILSFLSLEAFAQSESINFADDKIQFSVNAGGEEGDLAAPLQILLLLTLLSVAPAILIMLTAFTRIVIVLSMLRQALAMPSTPPNSVLISFALILTIYVMLPVFEKINDVAIDPYLKKKISLNSAVDLAKSPIKDFMISQTREKDIVLISELSDSDIPHEPQDLDLSILVPAFLLSELQSAFIIGFVIFLPFLMIDLIVASVLMSMGMIMLPPTTISLPIKILVFVLIEGWSLLAYSLVGSFT</sequence>
<dbReference type="Pfam" id="PF00813">
    <property type="entry name" value="FliP"/>
    <property type="match status" value="1"/>
</dbReference>
<protein>
    <recommendedName>
        <fullName evidence="3 13">Flagellar biosynthetic protein FliP</fullName>
    </recommendedName>
</protein>
<dbReference type="Proteomes" id="UP001569428">
    <property type="component" value="Unassembled WGS sequence"/>
</dbReference>